<organism evidence="1 2">
    <name type="scientific">Bartonella acomydis</name>
    <dbReference type="NCBI Taxonomy" id="686234"/>
    <lineage>
        <taxon>Bacteria</taxon>
        <taxon>Pseudomonadati</taxon>
        <taxon>Pseudomonadota</taxon>
        <taxon>Alphaproteobacteria</taxon>
        <taxon>Hyphomicrobiales</taxon>
        <taxon>Bartonellaceae</taxon>
        <taxon>Bartonella</taxon>
    </lineage>
</organism>
<dbReference type="Proteomes" id="UP001501525">
    <property type="component" value="Unassembled WGS sequence"/>
</dbReference>
<accession>A0ABP9MAX4</accession>
<comment type="caution">
    <text evidence="1">The sequence shown here is derived from an EMBL/GenBank/DDBJ whole genome shotgun (WGS) entry which is preliminary data.</text>
</comment>
<evidence type="ECO:0000313" key="1">
    <source>
        <dbReference type="EMBL" id="GAA5093996.1"/>
    </source>
</evidence>
<name>A0ABP9MAX4_9HYPH</name>
<gene>
    <name evidence="1" type="ORF">GCM10023260_00760</name>
</gene>
<dbReference type="EMBL" id="BAABIY010000001">
    <property type="protein sequence ID" value="GAA5093996.1"/>
    <property type="molecule type" value="Genomic_DNA"/>
</dbReference>
<protein>
    <submittedName>
        <fullName evidence="1">Uncharacterized protein</fullName>
    </submittedName>
</protein>
<reference evidence="2" key="1">
    <citation type="journal article" date="2019" name="Int. J. Syst. Evol. Microbiol.">
        <title>The Global Catalogue of Microorganisms (GCM) 10K type strain sequencing project: providing services to taxonomists for standard genome sequencing and annotation.</title>
        <authorList>
            <consortium name="The Broad Institute Genomics Platform"/>
            <consortium name="The Broad Institute Genome Sequencing Center for Infectious Disease"/>
            <person name="Wu L."/>
            <person name="Ma J."/>
        </authorList>
    </citation>
    <scope>NUCLEOTIDE SEQUENCE [LARGE SCALE GENOMIC DNA]</scope>
    <source>
        <strain evidence="2">JCM 17706</strain>
    </source>
</reference>
<proteinExistence type="predicted"/>
<sequence>MAKIITTISIRKKWPRITNGLRTINDFFRFLCANIALLSTLLYEEEFFKSFSDLPFFTSDTTITLNKF</sequence>
<keyword evidence="2" id="KW-1185">Reference proteome</keyword>
<evidence type="ECO:0000313" key="2">
    <source>
        <dbReference type="Proteomes" id="UP001501525"/>
    </source>
</evidence>